<evidence type="ECO:0000256" key="2">
    <source>
        <dbReference type="SAM" id="Phobius"/>
    </source>
</evidence>
<feature type="region of interest" description="Disordered" evidence="1">
    <location>
        <begin position="1"/>
        <end position="20"/>
    </location>
</feature>
<keyword evidence="2" id="KW-1133">Transmembrane helix</keyword>
<sequence>MPYDMKRHPRPDTQSAEAARVGEELRDARLALGVSLEEMADELRINRRYLAALEEGRVRDLPGIAYATGFVRSYSQILGLDAPEMVRRFREGAGVAAPAKDLVFPEPVPDRGVPAGAVIMLGAVLAVAGYAGWYYWSGSTRTAEEVPALPPRLEQSAREAGLPPLPEVTPPAATPPASPAPATVLPPGGTT</sequence>
<evidence type="ECO:0000256" key="1">
    <source>
        <dbReference type="SAM" id="MobiDB-lite"/>
    </source>
</evidence>
<dbReference type="SMART" id="SM00530">
    <property type="entry name" value="HTH_XRE"/>
    <property type="match status" value="1"/>
</dbReference>
<dbReference type="PANTHER" id="PTHR34475">
    <property type="match status" value="1"/>
</dbReference>
<feature type="region of interest" description="Disordered" evidence="1">
    <location>
        <begin position="146"/>
        <end position="191"/>
    </location>
</feature>
<evidence type="ECO:0000313" key="5">
    <source>
        <dbReference type="Proteomes" id="UP000626026"/>
    </source>
</evidence>
<dbReference type="PANTHER" id="PTHR34475:SF1">
    <property type="entry name" value="CYTOSKELETON PROTEIN RODZ"/>
    <property type="match status" value="1"/>
</dbReference>
<dbReference type="RefSeq" id="WP_187787247.1">
    <property type="nucleotide sequence ID" value="NZ_JACTVA010000110.1"/>
</dbReference>
<protein>
    <submittedName>
        <fullName evidence="4">Helix-turn-helix domain-containing protein</fullName>
    </submittedName>
</protein>
<accession>A0ABR7RUZ3</accession>
<feature type="compositionally biased region" description="Low complexity" evidence="1">
    <location>
        <begin position="180"/>
        <end position="191"/>
    </location>
</feature>
<dbReference type="PROSITE" id="PS50943">
    <property type="entry name" value="HTH_CROC1"/>
    <property type="match status" value="1"/>
</dbReference>
<name>A0ABR7RUZ3_9PROT</name>
<comment type="caution">
    <text evidence="4">The sequence shown here is derived from an EMBL/GenBank/DDBJ whole genome shotgun (WGS) entry which is preliminary data.</text>
</comment>
<organism evidence="4 5">
    <name type="scientific">Teichococcus aerophilus</name>
    <dbReference type="NCBI Taxonomy" id="1224513"/>
    <lineage>
        <taxon>Bacteria</taxon>
        <taxon>Pseudomonadati</taxon>
        <taxon>Pseudomonadota</taxon>
        <taxon>Alphaproteobacteria</taxon>
        <taxon>Acetobacterales</taxon>
        <taxon>Roseomonadaceae</taxon>
        <taxon>Roseomonas</taxon>
    </lineage>
</organism>
<feature type="transmembrane region" description="Helical" evidence="2">
    <location>
        <begin position="115"/>
        <end position="136"/>
    </location>
</feature>
<dbReference type="Gene3D" id="1.10.260.40">
    <property type="entry name" value="lambda repressor-like DNA-binding domains"/>
    <property type="match status" value="1"/>
</dbReference>
<keyword evidence="5" id="KW-1185">Reference proteome</keyword>
<dbReference type="InterPro" id="IPR001387">
    <property type="entry name" value="Cro/C1-type_HTH"/>
</dbReference>
<dbReference type="EMBL" id="JACTVA010000110">
    <property type="protein sequence ID" value="MBC9210138.1"/>
    <property type="molecule type" value="Genomic_DNA"/>
</dbReference>
<dbReference type="Proteomes" id="UP000626026">
    <property type="component" value="Unassembled WGS sequence"/>
</dbReference>
<reference evidence="4 5" key="1">
    <citation type="journal article" date="2013" name="Int. J. Syst. Evol. Microbiol.">
        <title>Roseomonas aerophila sp. nov., isolated from air.</title>
        <authorList>
            <person name="Kim S.J."/>
            <person name="Weon H.Y."/>
            <person name="Ahn J.H."/>
            <person name="Hong S.B."/>
            <person name="Seok S.J."/>
            <person name="Whang K.S."/>
            <person name="Kwon S.W."/>
        </authorList>
    </citation>
    <scope>NUCLEOTIDE SEQUENCE [LARGE SCALE GENOMIC DNA]</scope>
    <source>
        <strain evidence="4 5">NBRC 108923</strain>
    </source>
</reference>
<dbReference type="SUPFAM" id="SSF47413">
    <property type="entry name" value="lambda repressor-like DNA-binding domains"/>
    <property type="match status" value="1"/>
</dbReference>
<evidence type="ECO:0000313" key="4">
    <source>
        <dbReference type="EMBL" id="MBC9210138.1"/>
    </source>
</evidence>
<keyword evidence="2" id="KW-0812">Transmembrane</keyword>
<proteinExistence type="predicted"/>
<feature type="domain" description="HTH cro/C1-type" evidence="3">
    <location>
        <begin position="25"/>
        <end position="57"/>
    </location>
</feature>
<dbReference type="Pfam" id="PF13413">
    <property type="entry name" value="HTH_25"/>
    <property type="match status" value="1"/>
</dbReference>
<dbReference type="InterPro" id="IPR010982">
    <property type="entry name" value="Lambda_DNA-bd_dom_sf"/>
</dbReference>
<evidence type="ECO:0000259" key="3">
    <source>
        <dbReference type="PROSITE" id="PS50943"/>
    </source>
</evidence>
<dbReference type="InterPro" id="IPR050400">
    <property type="entry name" value="Bact_Cytoskel_RodZ"/>
</dbReference>
<gene>
    <name evidence="4" type="ORF">IBL26_25180</name>
</gene>
<feature type="non-terminal residue" evidence="4">
    <location>
        <position position="191"/>
    </location>
</feature>
<keyword evidence="2" id="KW-0472">Membrane</keyword>
<feature type="compositionally biased region" description="Pro residues" evidence="1">
    <location>
        <begin position="163"/>
        <end position="179"/>
    </location>
</feature>